<gene>
    <name evidence="1" type="ORF">E6K80_03465</name>
</gene>
<dbReference type="EMBL" id="VBPA01000075">
    <property type="protein sequence ID" value="TMQ72152.1"/>
    <property type="molecule type" value="Genomic_DNA"/>
</dbReference>
<sequence>MTMQEAKDRAAQLGLSAWIAEAVAVGQEKSEVVEVMCVGFATAELAIAESESWEEALNEAVRIIFSATAADEAP</sequence>
<evidence type="ECO:0000313" key="1">
    <source>
        <dbReference type="EMBL" id="TMQ72152.1"/>
    </source>
</evidence>
<dbReference type="AlphaFoldDB" id="A0A538U8C3"/>
<organism evidence="1 2">
    <name type="scientific">Eiseniibacteriota bacterium</name>
    <dbReference type="NCBI Taxonomy" id="2212470"/>
    <lineage>
        <taxon>Bacteria</taxon>
        <taxon>Candidatus Eiseniibacteriota</taxon>
    </lineage>
</organism>
<comment type="caution">
    <text evidence="1">The sequence shown here is derived from an EMBL/GenBank/DDBJ whole genome shotgun (WGS) entry which is preliminary data.</text>
</comment>
<accession>A0A538U8C3</accession>
<protein>
    <submittedName>
        <fullName evidence="1">Uncharacterized protein</fullName>
    </submittedName>
</protein>
<proteinExistence type="predicted"/>
<evidence type="ECO:0000313" key="2">
    <source>
        <dbReference type="Proteomes" id="UP000319836"/>
    </source>
</evidence>
<name>A0A538U8C3_UNCEI</name>
<dbReference type="Proteomes" id="UP000319836">
    <property type="component" value="Unassembled WGS sequence"/>
</dbReference>
<reference evidence="1 2" key="1">
    <citation type="journal article" date="2019" name="Nat. Microbiol.">
        <title>Mediterranean grassland soil C-N compound turnover is dependent on rainfall and depth, and is mediated by genomically divergent microorganisms.</title>
        <authorList>
            <person name="Diamond S."/>
            <person name="Andeer P.F."/>
            <person name="Li Z."/>
            <person name="Crits-Christoph A."/>
            <person name="Burstein D."/>
            <person name="Anantharaman K."/>
            <person name="Lane K.R."/>
            <person name="Thomas B.C."/>
            <person name="Pan C."/>
            <person name="Northen T.R."/>
            <person name="Banfield J.F."/>
        </authorList>
    </citation>
    <scope>NUCLEOTIDE SEQUENCE [LARGE SCALE GENOMIC DNA]</scope>
    <source>
        <strain evidence="1">WS_10</strain>
    </source>
</reference>